<feature type="signal peptide" evidence="1">
    <location>
        <begin position="1"/>
        <end position="19"/>
    </location>
</feature>
<dbReference type="Proteomes" id="UP000070720">
    <property type="component" value="Chromosome 3"/>
</dbReference>
<dbReference type="InParanoid" id="A0A098E2B8"/>
<sequence length="510" mass="54684">MSLFKAVLTTLSVSTIVSASAIPLVERQDNGSAAPAPTDAPAPAPDVDCAPNSSTGLKAECWKALDMDKYIKDWVAANGTAANCEELGFAQCYLQANGFTGLTCNLITSDTCPPFNTKSVEKYESNQQFYALWNIYTIYQFFNQYSQALSNGASLAGQTVDAIVAKVAPPVEANTPQSELFSVLTSTLGVVSTFTGLVPGNAGLGVGLIRGGLSSALDLAGKLGKPLKITQKADDRFVQLGDIGSGLAKFVETYQQNLLDSVKTIQGDQELFLAACAEGGFSQRVTTSLTIQASTLYRQLQLFILSSALKANGIISSRSTGILAQDVARDTGEVTCDSLSAASSCFQWFVDEKAKNTYSFHNPNDWSNTHIDLMVAIIDNGWADLADVFEIENCAGKTPEFDPATLGITCLATHGYCEWDYSGKLPSTTRKQWTNCDNDSKWGTLCSSFAEGKLVPESYLGPLLSNSAFFCKRHFLNFDGQYGLMPTAPSNVFALYVALATTLSSQLELV</sequence>
<evidence type="ECO:0000313" key="3">
    <source>
        <dbReference type="EnsemblFungi" id="CEF87757"/>
    </source>
</evidence>
<evidence type="ECO:0000256" key="1">
    <source>
        <dbReference type="SAM" id="SignalP"/>
    </source>
</evidence>
<dbReference type="VEuPathDB" id="FungiDB:FGRAMPH1_01G21223"/>
<dbReference type="AlphaFoldDB" id="A0A098E2B8"/>
<proteinExistence type="predicted"/>
<evidence type="ECO:0000313" key="2">
    <source>
        <dbReference type="EMBL" id="CEF87757.1"/>
    </source>
</evidence>
<protein>
    <submittedName>
        <fullName evidence="2">Chromosome 3, complete genome</fullName>
    </submittedName>
</protein>
<accession>A0A0E0SMU4</accession>
<evidence type="ECO:0000313" key="4">
    <source>
        <dbReference type="Proteomes" id="UP000070720"/>
    </source>
</evidence>
<reference evidence="2 4" key="3">
    <citation type="journal article" date="2015" name="BMC Genomics">
        <title>The completed genome sequence of the pathogenic ascomycete fungus Fusarium graminearum.</title>
        <authorList>
            <person name="King R."/>
            <person name="Urban M."/>
            <person name="Hammond-Kosack M.C."/>
            <person name="Hassani-Pak K."/>
            <person name="Hammond-Kosack K.E."/>
        </authorList>
    </citation>
    <scope>NUCLEOTIDE SEQUENCE [LARGE SCALE GENOMIC DNA]</scope>
    <source>
        <strain evidence="4">ATCC MYA-4620 / CBS 123657 / FGSC 9075 / NRRL 31084 / PH-1</strain>
        <strain evidence="2">PH-1</strain>
    </source>
</reference>
<dbReference type="eggNOG" id="ENOG502SK8S">
    <property type="taxonomic scope" value="Eukaryota"/>
</dbReference>
<gene>
    <name evidence="3" type="primary">FG11101.1</name>
    <name evidence="2" type="ORF">FGRAMPH1_01T21223</name>
</gene>
<reference evidence="3 4" key="2">
    <citation type="journal article" date="2010" name="Nature">
        <title>Comparative genomics reveals mobile pathogenicity chromosomes in Fusarium.</title>
        <authorList>
            <person name="Ma L.J."/>
            <person name="van der Does H.C."/>
            <person name="Borkovich K.A."/>
            <person name="Coleman J.J."/>
            <person name="Daboussi M.J."/>
            <person name="Di Pietro A."/>
            <person name="Dufresne M."/>
            <person name="Freitag M."/>
            <person name="Grabherr M."/>
            <person name="Henrissat B."/>
            <person name="Houterman P.M."/>
            <person name="Kang S."/>
            <person name="Shim W.B."/>
            <person name="Woloshuk C."/>
            <person name="Xie X."/>
            <person name="Xu J.R."/>
            <person name="Antoniw J."/>
            <person name="Baker S.E."/>
            <person name="Bluhm B.H."/>
            <person name="Breakspear A."/>
            <person name="Brown D.W."/>
            <person name="Butchko R.A."/>
            <person name="Chapman S."/>
            <person name="Coulson R."/>
            <person name="Coutinho P.M."/>
            <person name="Danchin E.G."/>
            <person name="Diener A."/>
            <person name="Gale L.R."/>
            <person name="Gardiner D.M."/>
            <person name="Goff S."/>
            <person name="Hammond-Kosack K.E."/>
            <person name="Hilburn K."/>
            <person name="Hua-Van A."/>
            <person name="Jonkers W."/>
            <person name="Kazan K."/>
            <person name="Kodira C.D."/>
            <person name="Koehrsen M."/>
            <person name="Kumar L."/>
            <person name="Lee Y.H."/>
            <person name="Li L."/>
            <person name="Manners J.M."/>
            <person name="Miranda-Saavedra D."/>
            <person name="Mukherjee M."/>
            <person name="Park G."/>
            <person name="Park J."/>
            <person name="Park S.Y."/>
            <person name="Proctor R.H."/>
            <person name="Regev A."/>
            <person name="Ruiz-Roldan M.C."/>
            <person name="Sain D."/>
            <person name="Sakthikumar S."/>
            <person name="Sykes S."/>
            <person name="Schwartz D.C."/>
            <person name="Turgeon B.G."/>
            <person name="Wapinski I."/>
            <person name="Yoder O."/>
            <person name="Young S."/>
            <person name="Zeng Q."/>
            <person name="Zhou S."/>
            <person name="Galagan J."/>
            <person name="Cuomo C.A."/>
            <person name="Kistler H.C."/>
            <person name="Rep M."/>
        </authorList>
    </citation>
    <scope>GENOME REANNOTATION</scope>
    <source>
        <strain evidence="4">ATCC MYA-4620 / CBS 123657 / FGSC 9075 / NRRL 31084 / PH-1</strain>
        <strain evidence="3">PH-1 / ATCC MYA-4620 / FGSC 9075 / NRRL 31084</strain>
    </source>
</reference>
<reference evidence="3" key="4">
    <citation type="submission" date="2017-01" db="UniProtKB">
        <authorList>
            <consortium name="EnsemblFungi"/>
        </authorList>
    </citation>
    <scope>IDENTIFICATION</scope>
    <source>
        <strain evidence="3">PH-1 / ATCC MYA-4620 / FGSC 9075 / NRRL 31084</strain>
    </source>
</reference>
<keyword evidence="1" id="KW-0732">Signal</keyword>
<organism evidence="2 4">
    <name type="scientific">Gibberella zeae (strain ATCC MYA-4620 / CBS 123657 / FGSC 9075 / NRRL 31084 / PH-1)</name>
    <name type="common">Wheat head blight fungus</name>
    <name type="synonym">Fusarium graminearum</name>
    <dbReference type="NCBI Taxonomy" id="229533"/>
    <lineage>
        <taxon>Eukaryota</taxon>
        <taxon>Fungi</taxon>
        <taxon>Dikarya</taxon>
        <taxon>Ascomycota</taxon>
        <taxon>Pezizomycotina</taxon>
        <taxon>Sordariomycetes</taxon>
        <taxon>Hypocreomycetidae</taxon>
        <taxon>Hypocreales</taxon>
        <taxon>Nectriaceae</taxon>
        <taxon>Fusarium</taxon>
    </lineage>
</organism>
<accession>A0A098E2B8</accession>
<feature type="chain" id="PRO_5010018764" evidence="1">
    <location>
        <begin position="20"/>
        <end position="510"/>
    </location>
</feature>
<keyword evidence="4" id="KW-1185">Reference proteome</keyword>
<dbReference type="EMBL" id="HG970334">
    <property type="protein sequence ID" value="CEF87757.1"/>
    <property type="molecule type" value="Genomic_DNA"/>
</dbReference>
<dbReference type="EnsemblFungi" id="CEF87757">
    <property type="protein sequence ID" value="CEF87757"/>
    <property type="gene ID" value="FGRRES_11101_M"/>
</dbReference>
<name>A0A098E2B8_GIBZE</name>
<reference evidence="3 4" key="1">
    <citation type="journal article" date="2007" name="Science">
        <title>The Fusarium graminearum genome reveals a link between localized polymorphism and pathogen specialization.</title>
        <authorList>
            <person name="Cuomo C.A."/>
            <person name="Gueldener U."/>
            <person name="Xu J.-R."/>
            <person name="Trail F."/>
            <person name="Turgeon B.G."/>
            <person name="Di Pietro A."/>
            <person name="Walton J.D."/>
            <person name="Ma L.-J."/>
            <person name="Baker S.E."/>
            <person name="Rep M."/>
            <person name="Adam G."/>
            <person name="Antoniw J."/>
            <person name="Baldwin T."/>
            <person name="Calvo S.E."/>
            <person name="Chang Y.-L."/>
            <person name="DeCaprio D."/>
            <person name="Gale L.R."/>
            <person name="Gnerre S."/>
            <person name="Goswami R.S."/>
            <person name="Hammond-Kosack K."/>
            <person name="Harris L.J."/>
            <person name="Hilburn K."/>
            <person name="Kennell J.C."/>
            <person name="Kroken S."/>
            <person name="Magnuson J.K."/>
            <person name="Mannhaupt G."/>
            <person name="Mauceli E.W."/>
            <person name="Mewes H.-W."/>
            <person name="Mitterbauer R."/>
            <person name="Muehlbauer G."/>
            <person name="Muensterkoetter M."/>
            <person name="Nelson D."/>
            <person name="O'Donnell K."/>
            <person name="Ouellet T."/>
            <person name="Qi W."/>
            <person name="Quesneville H."/>
            <person name="Roncero M.I.G."/>
            <person name="Seong K.-Y."/>
            <person name="Tetko I.V."/>
            <person name="Urban M."/>
            <person name="Waalwijk C."/>
            <person name="Ward T.J."/>
            <person name="Yao J."/>
            <person name="Birren B.W."/>
            <person name="Kistler H.C."/>
        </authorList>
    </citation>
    <scope>NUCLEOTIDE SEQUENCE [LARGE SCALE GENOMIC DNA]</scope>
    <source>
        <strain evidence="4">ATCC MYA-4620 / CBS 123657 / FGSC 9075 / NRRL 31084 / PH-1</strain>
        <strain evidence="3">PH-1 / ATCC MYA-4620 / FGSC 9075 / NRRL 31084</strain>
    </source>
</reference>